<organism evidence="1 3">
    <name type="scientific">Orbilia oligospora</name>
    <name type="common">Nematode-trapping fungus</name>
    <name type="synonym">Arthrobotrys oligospora</name>
    <dbReference type="NCBI Taxonomy" id="2813651"/>
    <lineage>
        <taxon>Eukaryota</taxon>
        <taxon>Fungi</taxon>
        <taxon>Dikarya</taxon>
        <taxon>Ascomycota</taxon>
        <taxon>Pezizomycotina</taxon>
        <taxon>Orbiliomycetes</taxon>
        <taxon>Orbiliales</taxon>
        <taxon>Orbiliaceae</taxon>
        <taxon>Orbilia</taxon>
    </lineage>
</organism>
<accession>A0A6G1M014</accession>
<protein>
    <recommendedName>
        <fullName evidence="5">F-box domain-containing protein</fullName>
    </recommendedName>
</protein>
<evidence type="ECO:0000313" key="3">
    <source>
        <dbReference type="Proteomes" id="UP000472727"/>
    </source>
</evidence>
<dbReference type="EMBL" id="WIWS01000057">
    <property type="protein sequence ID" value="KAF3214781.1"/>
    <property type="molecule type" value="Genomic_DNA"/>
</dbReference>
<gene>
    <name evidence="1" type="ORF">TWF106_008950</name>
    <name evidence="2" type="ORF">TWF191_008075</name>
</gene>
<evidence type="ECO:0000313" key="1">
    <source>
        <dbReference type="EMBL" id="KAF3214781.1"/>
    </source>
</evidence>
<dbReference type="SUPFAM" id="SSF81383">
    <property type="entry name" value="F-box domain"/>
    <property type="match status" value="1"/>
</dbReference>
<proteinExistence type="predicted"/>
<dbReference type="Proteomes" id="UP000483672">
    <property type="component" value="Unassembled WGS sequence"/>
</dbReference>
<evidence type="ECO:0000313" key="2">
    <source>
        <dbReference type="EMBL" id="KAF3218870.1"/>
    </source>
</evidence>
<dbReference type="EMBL" id="WIPF01000052">
    <property type="protein sequence ID" value="KAF3218870.1"/>
    <property type="molecule type" value="Genomic_DNA"/>
</dbReference>
<dbReference type="Proteomes" id="UP000472727">
    <property type="component" value="Unassembled WGS sequence"/>
</dbReference>
<dbReference type="InterPro" id="IPR036047">
    <property type="entry name" value="F-box-like_dom_sf"/>
</dbReference>
<name>A0A6G1M014_ORBOL</name>
<reference evidence="3 4" key="1">
    <citation type="submission" date="2019-06" db="EMBL/GenBank/DDBJ databases">
        <authorList>
            <person name="Palmer J.M."/>
        </authorList>
    </citation>
    <scope>NUCLEOTIDE SEQUENCE [LARGE SCALE GENOMIC DNA]</scope>
    <source>
        <strain evidence="1 3">TWF106</strain>
        <strain evidence="2 4">TWF191</strain>
    </source>
</reference>
<evidence type="ECO:0008006" key="5">
    <source>
        <dbReference type="Google" id="ProtNLM"/>
    </source>
</evidence>
<sequence>MASLVGLSQAPETLYLILKHLDSNDLFSLLLTCKSLYPTCYSELWSALGFEGPHPINPARRTVPVKGYRRFRDAINTFGADNLGFRYTKFLGLGASIFRNRDRSFDLGKKLVDLLKTGKLAPRVADVRFNPWGRRSSKSIIARSNASPSIFRYSQCNAKSMNVLDIPQEFTREMYQVLAGLKKYSETKLPENLSITLRTELVYTIPRFFDLEKITTYEVNLYFYSRGKNRCWSTPDSPSNTGNHILELKSLLAGMTNLKRFSWNMNFRTPHRDAFLMEKFTTEFDELQAVFTKMQYLESLALLDCLFHPSFFLIPPKTVKKLEYGGNLSNIWWRRFAKYPFTGVEDLFLHAIEESKECSMMAFLPPDSFEEVNTLFLGEVAITGLKRCTLGLCRGWSSFRPLDLGECIIQKNKHLERSISNATAENRAQMLVLRAYSRISNKLLDYDSLITHKYTSKFVESAPGNESRFDEQIKEECTQILLHDSKPVDLEDWKAGRSRAQKFAQSCRYDLQNKLFTCIDMVLDDYAFRLAHGEDLDRSNFEETCFKMFSAGPSLEDVRKLTDARNQASRAVGDCLSRFRVSLNNKDDKEQFVKMYKEKDFQIEDAEIESAVDRWTRKMIKNIDEGEEEGREKSPDTPH</sequence>
<dbReference type="AlphaFoldDB" id="A0A6G1M014"/>
<comment type="caution">
    <text evidence="1">The sequence shown here is derived from an EMBL/GenBank/DDBJ whole genome shotgun (WGS) entry which is preliminary data.</text>
</comment>
<evidence type="ECO:0000313" key="4">
    <source>
        <dbReference type="Proteomes" id="UP000483672"/>
    </source>
</evidence>